<name>A0A7J6DFK8_9TELE</name>
<organism evidence="6 7">
    <name type="scientific">Onychostoma macrolepis</name>
    <dbReference type="NCBI Taxonomy" id="369639"/>
    <lineage>
        <taxon>Eukaryota</taxon>
        <taxon>Metazoa</taxon>
        <taxon>Chordata</taxon>
        <taxon>Craniata</taxon>
        <taxon>Vertebrata</taxon>
        <taxon>Euteleostomi</taxon>
        <taxon>Actinopterygii</taxon>
        <taxon>Neopterygii</taxon>
        <taxon>Teleostei</taxon>
        <taxon>Ostariophysi</taxon>
        <taxon>Cypriniformes</taxon>
        <taxon>Cyprinidae</taxon>
        <taxon>Acrossocheilinae</taxon>
        <taxon>Onychostoma</taxon>
    </lineage>
</organism>
<feature type="domain" description="Ig-like" evidence="5">
    <location>
        <begin position="128"/>
        <end position="224"/>
    </location>
</feature>
<evidence type="ECO:0000313" key="6">
    <source>
        <dbReference type="EMBL" id="KAF4117795.1"/>
    </source>
</evidence>
<dbReference type="InterPro" id="IPR050671">
    <property type="entry name" value="CD300_family_receptors"/>
</dbReference>
<feature type="transmembrane region" description="Helical" evidence="4">
    <location>
        <begin position="240"/>
        <end position="260"/>
    </location>
</feature>
<keyword evidence="2 4" id="KW-0812">Transmembrane</keyword>
<keyword evidence="4" id="KW-1133">Transmembrane helix</keyword>
<evidence type="ECO:0000256" key="2">
    <source>
        <dbReference type="ARBA" id="ARBA00022692"/>
    </source>
</evidence>
<reference evidence="6 7" key="1">
    <citation type="submission" date="2020-04" db="EMBL/GenBank/DDBJ databases">
        <title>Chromosome-level genome assembly of a cyprinid fish Onychostoma macrolepis by integration of Nanopore Sequencing, Bionano and Hi-C technology.</title>
        <authorList>
            <person name="Wang D."/>
        </authorList>
    </citation>
    <scope>NUCLEOTIDE SEQUENCE [LARGE SCALE GENOMIC DNA]</scope>
    <source>
        <strain evidence="6">SWU-2019</strain>
        <tissue evidence="6">Muscle</tissue>
    </source>
</reference>
<dbReference type="AlphaFoldDB" id="A0A7J6DFK8"/>
<dbReference type="PANTHER" id="PTHR11860">
    <property type="entry name" value="POLYMERIC-IMMUNOGLOBULIN RECEPTOR"/>
    <property type="match status" value="1"/>
</dbReference>
<dbReference type="PANTHER" id="PTHR11860:SF87">
    <property type="entry name" value="CMRF35-LIKE MOLECULE 8"/>
    <property type="match status" value="1"/>
</dbReference>
<dbReference type="SUPFAM" id="SSF48726">
    <property type="entry name" value="Immunoglobulin"/>
    <property type="match status" value="4"/>
</dbReference>
<dbReference type="Proteomes" id="UP000579812">
    <property type="component" value="Unassembled WGS sequence"/>
</dbReference>
<gene>
    <name evidence="6" type="ORF">G5714_002348</name>
</gene>
<feature type="transmembrane region" description="Helical" evidence="4">
    <location>
        <begin position="507"/>
        <end position="534"/>
    </location>
</feature>
<comment type="caution">
    <text evidence="6">The sequence shown here is derived from an EMBL/GenBank/DDBJ whole genome shotgun (WGS) entry which is preliminary data.</text>
</comment>
<evidence type="ECO:0000259" key="5">
    <source>
        <dbReference type="PROSITE" id="PS50835"/>
    </source>
</evidence>
<keyword evidence="7" id="KW-1185">Reference proteome</keyword>
<evidence type="ECO:0000256" key="3">
    <source>
        <dbReference type="ARBA" id="ARBA00023136"/>
    </source>
</evidence>
<dbReference type="InterPro" id="IPR013106">
    <property type="entry name" value="Ig_V-set"/>
</dbReference>
<dbReference type="InterPro" id="IPR007110">
    <property type="entry name" value="Ig-like_dom"/>
</dbReference>
<evidence type="ECO:0000256" key="1">
    <source>
        <dbReference type="ARBA" id="ARBA00004370"/>
    </source>
</evidence>
<dbReference type="Pfam" id="PF07686">
    <property type="entry name" value="V-set"/>
    <property type="match status" value="3"/>
</dbReference>
<dbReference type="InterPro" id="IPR013783">
    <property type="entry name" value="Ig-like_fold"/>
</dbReference>
<dbReference type="InterPro" id="IPR003599">
    <property type="entry name" value="Ig_sub"/>
</dbReference>
<feature type="domain" description="Ig-like" evidence="5">
    <location>
        <begin position="394"/>
        <end position="493"/>
    </location>
</feature>
<dbReference type="InterPro" id="IPR036179">
    <property type="entry name" value="Ig-like_dom_sf"/>
</dbReference>
<comment type="subcellular location">
    <subcellularLocation>
        <location evidence="1">Membrane</location>
    </subcellularLocation>
</comment>
<dbReference type="PROSITE" id="PS50835">
    <property type="entry name" value="IG_LIKE"/>
    <property type="match status" value="3"/>
</dbReference>
<proteinExistence type="predicted"/>
<evidence type="ECO:0000313" key="7">
    <source>
        <dbReference type="Proteomes" id="UP000579812"/>
    </source>
</evidence>
<dbReference type="GO" id="GO:0004888">
    <property type="term" value="F:transmembrane signaling receptor activity"/>
    <property type="evidence" value="ECO:0007669"/>
    <property type="project" value="TreeGrafter"/>
</dbReference>
<keyword evidence="3 4" id="KW-0472">Membrane</keyword>
<protein>
    <recommendedName>
        <fullName evidence="5">Ig-like domain-containing protein</fullName>
    </recommendedName>
</protein>
<dbReference type="GO" id="GO:0005886">
    <property type="term" value="C:plasma membrane"/>
    <property type="evidence" value="ECO:0007669"/>
    <property type="project" value="TreeGrafter"/>
</dbReference>
<dbReference type="SMART" id="SM00409">
    <property type="entry name" value="IG"/>
    <property type="match status" value="4"/>
</dbReference>
<dbReference type="Gene3D" id="2.60.40.10">
    <property type="entry name" value="Immunoglobulins"/>
    <property type="match status" value="4"/>
</dbReference>
<sequence length="606" mass="67855">MNAYVTTNTFYISIGFSLILGVECYSGWLNHVLTVQTGGSVTIPCHYDKKYTQQKKYWNSGIDKSNKYTNTTEQNLSVIDHPDQSLFTVTMRNLQNKQTGHYYCVVETGEQPPINITYEPYLKIQSAPDVSVVNSSVSGHEGGDLSVQCLYSSEYQNEVKQWCRYKDQSCYTVRRANTSQSSSVQISEDDGGSSFTVLMTGLRLTDSGWYFCSAGEALNPVQLTVGRTSNNSDRNELLTVWLPALASLLLLLTLVGVFTWRWRWRPKQDKHQIRGRNGSRTTDMIYSQPEDPVKYSTINDEIPHDPNEDIIYSIIDNVPGSEVMKSPAGGDPSPQKWSRNDAGINALNIGVKSGSPGIIPCLYDKKHKEKLQWENLQTSDSGYYWCAVEIRGAPDDGYYLYLTVQSGGDISVQCFYSSGYQNKVKQWCRYKDQSCYPVRSSSVQISDDGRRSFTVLMTGLRLTDSGWYCCSVGDLQVPVQLTVTKPKSAASVTFNTEIQDEQNKRDVVLVVFFPAMLVLLLIVTLVAIVTWRMIKKPERGQHRKEEHFNSNAMPCENQMTSNSPADATSSAAVDDSSVIYSSVITFRKTPSSSVNSDGDVIYSSVK</sequence>
<accession>A0A7J6DFK8</accession>
<evidence type="ECO:0000256" key="4">
    <source>
        <dbReference type="SAM" id="Phobius"/>
    </source>
</evidence>
<feature type="domain" description="Ig-like" evidence="5">
    <location>
        <begin position="35"/>
        <end position="117"/>
    </location>
</feature>
<dbReference type="EMBL" id="JAAMOB010000002">
    <property type="protein sequence ID" value="KAF4117795.1"/>
    <property type="molecule type" value="Genomic_DNA"/>
</dbReference>